<keyword evidence="5" id="KW-1185">Reference proteome</keyword>
<evidence type="ECO:0000313" key="4">
    <source>
        <dbReference type="EMBL" id="CAI2381711.1"/>
    </source>
</evidence>
<feature type="transmembrane region" description="Helical" evidence="2">
    <location>
        <begin position="702"/>
        <end position="722"/>
    </location>
</feature>
<evidence type="ECO:0000256" key="3">
    <source>
        <dbReference type="SAM" id="SignalP"/>
    </source>
</evidence>
<accession>A0AAD2D6U6</accession>
<feature type="transmembrane region" description="Helical" evidence="2">
    <location>
        <begin position="883"/>
        <end position="910"/>
    </location>
</feature>
<evidence type="ECO:0000256" key="1">
    <source>
        <dbReference type="SAM" id="MobiDB-lite"/>
    </source>
</evidence>
<dbReference type="Proteomes" id="UP001295684">
    <property type="component" value="Unassembled WGS sequence"/>
</dbReference>
<keyword evidence="2" id="KW-0472">Membrane</keyword>
<sequence length="983" mass="108334">MEIQKILFFSFLVGLACTRSCTDPAAISQATSSSSFTNAIFTNGVIGTVLDLGPTSGDLYLFGMAQDPSNNYTFAKRVKQDGTETYSKYYSSNSPIYPFRFLFMVDAQETYFYFGEYSQPLLTFIETACSTGAINRILSVKDISTNNDNIRISPMASGGGFIFTATENGLGHKILCKFPGGTSALQCTHIPLDYIPNFSIAIDANSVYYGMEGSTDENVYYHKSDFSLSNPHVWAKKIACPGSGCVGQGAVAKHDQSRSYLYTLYVYNSVAIFTILNSGDGSSFGAQYIDNDSCTAAYDITYSSDQVFILTSCSTEKLSVYNLTSGTMISFRNTGSINFGGAVVASSYLYLLGFDDSATAKGYWIKTLHKTPASNSDIVSGSTFSVAAFDYLLDTFTPNTSTFVNVGSISDSGAVGNTDVSLPFVSTTSGNIAIYLDTLTYSNLAANTQYILNIYLTCYISTLISITYVLDDGSGGSPLTWVTLDSTAQTLTMNTPNVTTTTSYNVYIQSTVGGSTYSRQVVISVDPESSSGSSTSSSSQVSADDTKLQPDSFSQSAEITTVTMVGATAGVATISTVALQGGPQGLWSIIHQFQFYLLIPLLSSTVPDKITEFLEGMDFCLFNLDFISFDSFPVFVEAEKLMECKSESGYLYDIGIRYQCLFLSMFQFFMSLLLAMIVHVVIIILYIKFGKYESKLSWPIRYLFKLLTLNFYIRYLVEAFLILNLASSNEVYLSDFSSTGKVLSYCLSLVIVILLAFTMVLAYIISRRAAQDKINLETTYFSEIVDGTKETFWARFATFFHLLRIFCSVTWIVMSVSFGAVARATVYCLIQFAFVCIKVAIRFYEEPKDNIIEVLDDLIYLGLCIVIVVQANEDNWNESLSNIVITVMTLNTLLILVINIFVMVVTLLSYCKTKQRARISQDTTIQDKNKRVRSSSSKIDDTPRKSKISKPGTAINVFEEEKYEGTSRNYASDLTPNEINISE</sequence>
<keyword evidence="3" id="KW-0732">Signal</keyword>
<name>A0AAD2D6U6_EUPCR</name>
<feature type="signal peptide" evidence="3">
    <location>
        <begin position="1"/>
        <end position="18"/>
    </location>
</feature>
<evidence type="ECO:0000256" key="2">
    <source>
        <dbReference type="SAM" id="Phobius"/>
    </source>
</evidence>
<feature type="compositionally biased region" description="Low complexity" evidence="1">
    <location>
        <begin position="529"/>
        <end position="542"/>
    </location>
</feature>
<dbReference type="PROSITE" id="PS51257">
    <property type="entry name" value="PROKAR_LIPOPROTEIN"/>
    <property type="match status" value="1"/>
</dbReference>
<feature type="transmembrane region" description="Helical" evidence="2">
    <location>
        <begin position="824"/>
        <end position="844"/>
    </location>
</feature>
<dbReference type="AlphaFoldDB" id="A0AAD2D6U6"/>
<reference evidence="4" key="1">
    <citation type="submission" date="2023-07" db="EMBL/GenBank/DDBJ databases">
        <authorList>
            <consortium name="AG Swart"/>
            <person name="Singh M."/>
            <person name="Singh A."/>
            <person name="Seah K."/>
            <person name="Emmerich C."/>
        </authorList>
    </citation>
    <scope>NUCLEOTIDE SEQUENCE</scope>
    <source>
        <strain evidence="4">DP1</strain>
    </source>
</reference>
<evidence type="ECO:0008006" key="6">
    <source>
        <dbReference type="Google" id="ProtNLM"/>
    </source>
</evidence>
<feature type="transmembrane region" description="Helical" evidence="2">
    <location>
        <begin position="668"/>
        <end position="690"/>
    </location>
</feature>
<gene>
    <name evidence="4" type="ORF">ECRASSUSDP1_LOCUS23169</name>
</gene>
<keyword evidence="2" id="KW-0812">Transmembrane</keyword>
<organism evidence="4 5">
    <name type="scientific">Euplotes crassus</name>
    <dbReference type="NCBI Taxonomy" id="5936"/>
    <lineage>
        <taxon>Eukaryota</taxon>
        <taxon>Sar</taxon>
        <taxon>Alveolata</taxon>
        <taxon>Ciliophora</taxon>
        <taxon>Intramacronucleata</taxon>
        <taxon>Spirotrichea</taxon>
        <taxon>Hypotrichia</taxon>
        <taxon>Euplotida</taxon>
        <taxon>Euplotidae</taxon>
        <taxon>Moneuplotes</taxon>
    </lineage>
</organism>
<keyword evidence="2" id="KW-1133">Transmembrane helix</keyword>
<feature type="transmembrane region" description="Helical" evidence="2">
    <location>
        <begin position="742"/>
        <end position="765"/>
    </location>
</feature>
<protein>
    <recommendedName>
        <fullName evidence="6">TRP C-terminal domain-containing protein</fullName>
    </recommendedName>
</protein>
<proteinExistence type="predicted"/>
<feature type="region of interest" description="Disordered" evidence="1">
    <location>
        <begin position="928"/>
        <end position="951"/>
    </location>
</feature>
<feature type="transmembrane region" description="Helical" evidence="2">
    <location>
        <begin position="799"/>
        <end position="818"/>
    </location>
</feature>
<comment type="caution">
    <text evidence="4">The sequence shown here is derived from an EMBL/GenBank/DDBJ whole genome shotgun (WGS) entry which is preliminary data.</text>
</comment>
<feature type="region of interest" description="Disordered" evidence="1">
    <location>
        <begin position="526"/>
        <end position="550"/>
    </location>
</feature>
<dbReference type="EMBL" id="CAMPGE010023819">
    <property type="protein sequence ID" value="CAI2381711.1"/>
    <property type="molecule type" value="Genomic_DNA"/>
</dbReference>
<evidence type="ECO:0000313" key="5">
    <source>
        <dbReference type="Proteomes" id="UP001295684"/>
    </source>
</evidence>
<feature type="chain" id="PRO_5042190538" description="TRP C-terminal domain-containing protein" evidence="3">
    <location>
        <begin position="19"/>
        <end position="983"/>
    </location>
</feature>
<feature type="transmembrane region" description="Helical" evidence="2">
    <location>
        <begin position="851"/>
        <end position="871"/>
    </location>
</feature>